<keyword evidence="6 8" id="KW-0456">Lyase</keyword>
<dbReference type="CDD" id="cd06450">
    <property type="entry name" value="DOPA_deC_like"/>
    <property type="match status" value="1"/>
</dbReference>
<comment type="similarity">
    <text evidence="2 8">Belongs to the group II decarboxylase family.</text>
</comment>
<evidence type="ECO:0000256" key="3">
    <source>
        <dbReference type="ARBA" id="ARBA00011738"/>
    </source>
</evidence>
<gene>
    <name evidence="9" type="primary">gad3</name>
</gene>
<comment type="cofactor">
    <cofactor evidence="1 7 8">
        <name>pyridoxal 5'-phosphate</name>
        <dbReference type="ChEBI" id="CHEBI:597326"/>
    </cofactor>
</comment>
<dbReference type="FunFam" id="3.40.640.10:FF:000016">
    <property type="entry name" value="Glutamate decarboxylase like 1"/>
    <property type="match status" value="1"/>
</dbReference>
<proteinExistence type="inferred from homology"/>
<dbReference type="Gene3D" id="3.40.640.10">
    <property type="entry name" value="Type I PLP-dependent aspartate aminotransferase-like (Major domain)"/>
    <property type="match status" value="1"/>
</dbReference>
<dbReference type="SUPFAM" id="SSF53383">
    <property type="entry name" value="PLP-dependent transferases"/>
    <property type="match status" value="1"/>
</dbReference>
<evidence type="ECO:0000313" key="10">
    <source>
        <dbReference type="Proteomes" id="UP000472265"/>
    </source>
</evidence>
<dbReference type="PROSITE" id="PS00392">
    <property type="entry name" value="DDC_GAD_HDC_YDC"/>
    <property type="match status" value="1"/>
</dbReference>
<dbReference type="Pfam" id="PF00282">
    <property type="entry name" value="Pyridoxal_deC"/>
    <property type="match status" value="1"/>
</dbReference>
<dbReference type="InterPro" id="IPR002129">
    <property type="entry name" value="PyrdxlP-dep_de-COase"/>
</dbReference>
<dbReference type="GeneTree" id="ENSGT00940000166844"/>
<feature type="modified residue" description="N6-(pyridoxal phosphate)lysine" evidence="7">
    <location>
        <position position="291"/>
    </location>
</feature>
<dbReference type="Proteomes" id="UP000472265">
    <property type="component" value="Chromosome 21"/>
</dbReference>
<keyword evidence="10" id="KW-1185">Reference proteome</keyword>
<accession>A0A671VJL7</accession>
<dbReference type="InterPro" id="IPR015424">
    <property type="entry name" value="PyrdxlP-dep_Trfase"/>
</dbReference>
<name>A0A671VJL7_SPAAU</name>
<dbReference type="Gene3D" id="3.90.1150.170">
    <property type="match status" value="1"/>
</dbReference>
<dbReference type="InterPro" id="IPR021115">
    <property type="entry name" value="Pyridoxal-P_BS"/>
</dbReference>
<evidence type="ECO:0000256" key="7">
    <source>
        <dbReference type="PIRSR" id="PIRSR602129-50"/>
    </source>
</evidence>
<dbReference type="GO" id="GO:0005737">
    <property type="term" value="C:cytoplasm"/>
    <property type="evidence" value="ECO:0007669"/>
    <property type="project" value="TreeGrafter"/>
</dbReference>
<protein>
    <submittedName>
        <fullName evidence="9">Glutamate decarboxylase 3</fullName>
    </submittedName>
</protein>
<dbReference type="PANTHER" id="PTHR45677">
    <property type="entry name" value="GLUTAMATE DECARBOXYLASE-RELATED"/>
    <property type="match status" value="1"/>
</dbReference>
<dbReference type="GO" id="GO:0009449">
    <property type="term" value="P:gamma-aminobutyric acid biosynthetic process"/>
    <property type="evidence" value="ECO:0007669"/>
    <property type="project" value="TreeGrafter"/>
</dbReference>
<keyword evidence="4" id="KW-0210">Decarboxylase</keyword>
<evidence type="ECO:0000256" key="5">
    <source>
        <dbReference type="ARBA" id="ARBA00022898"/>
    </source>
</evidence>
<reference evidence="9" key="1">
    <citation type="submission" date="2021-04" db="EMBL/GenBank/DDBJ databases">
        <authorList>
            <consortium name="Wellcome Sanger Institute Data Sharing"/>
        </authorList>
    </citation>
    <scope>NUCLEOTIDE SEQUENCE [LARGE SCALE GENOMIC DNA]</scope>
</reference>
<dbReference type="Ensembl" id="ENSSAUT00010028621.1">
    <property type="protein sequence ID" value="ENSSAUP00010027123.1"/>
    <property type="gene ID" value="ENSSAUG00010011690.1"/>
</dbReference>
<dbReference type="InterPro" id="IPR015421">
    <property type="entry name" value="PyrdxlP-dep_Trfase_major"/>
</dbReference>
<dbReference type="GO" id="GO:0004351">
    <property type="term" value="F:glutamate decarboxylase activity"/>
    <property type="evidence" value="ECO:0007669"/>
    <property type="project" value="TreeGrafter"/>
</dbReference>
<dbReference type="AlphaFoldDB" id="A0A671VJL7"/>
<evidence type="ECO:0000313" key="9">
    <source>
        <dbReference type="Ensembl" id="ENSSAUP00010027123.1"/>
    </source>
</evidence>
<evidence type="ECO:0000256" key="4">
    <source>
        <dbReference type="ARBA" id="ARBA00022793"/>
    </source>
</evidence>
<dbReference type="GO" id="GO:0030170">
    <property type="term" value="F:pyridoxal phosphate binding"/>
    <property type="evidence" value="ECO:0007669"/>
    <property type="project" value="InterPro"/>
</dbReference>
<comment type="subunit">
    <text evidence="3">Homodimer.</text>
</comment>
<reference evidence="9" key="2">
    <citation type="submission" date="2025-08" db="UniProtKB">
        <authorList>
            <consortium name="Ensembl"/>
        </authorList>
    </citation>
    <scope>IDENTIFICATION</scope>
</reference>
<organism evidence="9 10">
    <name type="scientific">Sparus aurata</name>
    <name type="common">Gilthead sea bream</name>
    <dbReference type="NCBI Taxonomy" id="8175"/>
    <lineage>
        <taxon>Eukaryota</taxon>
        <taxon>Metazoa</taxon>
        <taxon>Chordata</taxon>
        <taxon>Craniata</taxon>
        <taxon>Vertebrata</taxon>
        <taxon>Euteleostomi</taxon>
        <taxon>Actinopterygii</taxon>
        <taxon>Neopterygii</taxon>
        <taxon>Teleostei</taxon>
        <taxon>Neoteleostei</taxon>
        <taxon>Acanthomorphata</taxon>
        <taxon>Eupercaria</taxon>
        <taxon>Spariformes</taxon>
        <taxon>Sparidae</taxon>
        <taxon>Sparus</taxon>
    </lineage>
</organism>
<evidence type="ECO:0000256" key="6">
    <source>
        <dbReference type="ARBA" id="ARBA00023239"/>
    </source>
</evidence>
<reference evidence="9" key="3">
    <citation type="submission" date="2025-09" db="UniProtKB">
        <authorList>
            <consortium name="Ensembl"/>
        </authorList>
    </citation>
    <scope>IDENTIFICATION</scope>
</reference>
<evidence type="ECO:0000256" key="2">
    <source>
        <dbReference type="ARBA" id="ARBA00009533"/>
    </source>
</evidence>
<keyword evidence="5 7" id="KW-0663">Pyridoxal phosphate</keyword>
<dbReference type="PANTHER" id="PTHR45677:SF14">
    <property type="entry name" value="GLUTAMATE DECARBOXYLASE 1-LIKE"/>
    <property type="match status" value="1"/>
</dbReference>
<evidence type="ECO:0000256" key="8">
    <source>
        <dbReference type="RuleBase" id="RU000382"/>
    </source>
</evidence>
<sequence>MRMPFLPDLLPASSGEEITRGFLQELVNILFTYICKSSQRSSKTQGELTLCLHQLIFCLTLTDAFPGHPRFFNQLSSGLDVIGTAAEWLISTANTNMFTYEVSPVFILMEEVLLRKMQSIVGWSSGEGDGIFCPGGTISNLYSILVARYHFYPEVKTRGMGVLPQLGIFTSEHSHYSVKKSAAVLGLGTENVVVVKCDERWVRKMIPAELESSIVTAQEKGLVPFYVNATAGTTVYGAFDPLDAIADICHRHSLWMHVDAAWGGGLLMSDRHRMKLQGIERAWSVTWNPHKMMGVPLQCSAILVKKRGLLRQCNELGAEYLFQADKHYDVSYDTGDKSIQCGRHVDAFKLWLMWKAKGSQGFGAQVDKCLENAEYLYDQLQRRTGFELVYKNKPEHSNVCFWYTPPSLRGLPLGPDRDTRLHQVAPQIKGRMMEKGSVLIGYQPLGAKVNFFRCVFSNPATQQEDIDFLLDEIIRLGHDL</sequence>
<evidence type="ECO:0000256" key="1">
    <source>
        <dbReference type="ARBA" id="ARBA00001933"/>
    </source>
</evidence>
<dbReference type="GO" id="GO:0048786">
    <property type="term" value="C:presynaptic active zone"/>
    <property type="evidence" value="ECO:0007669"/>
    <property type="project" value="TreeGrafter"/>
</dbReference>